<gene>
    <name evidence="2" type="ORF">HNR46_004268</name>
</gene>
<feature type="transmembrane region" description="Helical" evidence="1">
    <location>
        <begin position="283"/>
        <end position="305"/>
    </location>
</feature>
<reference evidence="2 3" key="1">
    <citation type="submission" date="2020-08" db="EMBL/GenBank/DDBJ databases">
        <title>Genomic Encyclopedia of Type Strains, Phase IV (KMG-IV): sequencing the most valuable type-strain genomes for metagenomic binning, comparative biology and taxonomic classification.</title>
        <authorList>
            <person name="Goeker M."/>
        </authorList>
    </citation>
    <scope>NUCLEOTIDE SEQUENCE [LARGE SCALE GENOMIC DNA]</scope>
    <source>
        <strain evidence="2 3">YC6886</strain>
    </source>
</reference>
<protein>
    <submittedName>
        <fullName evidence="2">Uncharacterized protein</fullName>
    </submittedName>
</protein>
<evidence type="ECO:0000313" key="2">
    <source>
        <dbReference type="EMBL" id="MBB5353996.1"/>
    </source>
</evidence>
<proteinExistence type="predicted"/>
<dbReference type="AlphaFoldDB" id="A0A840VA84"/>
<keyword evidence="1" id="KW-0472">Membrane</keyword>
<keyword evidence="1" id="KW-0812">Transmembrane</keyword>
<sequence>MKLLFPLTIWLVLLTHGLRAQEQQLSPYQEAYAAWESEIYGDGSSGSVARTFGLLQNAWRKESEDKKAQGAYYYALAAIDTSRQVSNDQAILLLKEAALVVKDYGVIPSRGKSPKRFRDMASIHARVWEDSDTDPFNGSPIGYEMTRVDGKFIAVQAHANSLPETTVAAAESLLLEGEAIAELLVIGSSGRILESTPVAIEESADSAPSTIKAILAHEPSSSKGPSRFMRQEPGVFLKGTRSEIVGSPASLNNGNEIEAPRNLALASEDETSQPETTLSEIPAWPLVLGAIAVFGVAIILVRAFLRGRAS</sequence>
<accession>A0A840VA84</accession>
<evidence type="ECO:0000313" key="3">
    <source>
        <dbReference type="Proteomes" id="UP000557717"/>
    </source>
</evidence>
<dbReference type="RefSeq" id="WP_184022540.1">
    <property type="nucleotide sequence ID" value="NZ_JACHFD010000063.1"/>
</dbReference>
<keyword evidence="3" id="KW-1185">Reference proteome</keyword>
<dbReference type="Proteomes" id="UP000557717">
    <property type="component" value="Unassembled WGS sequence"/>
</dbReference>
<evidence type="ECO:0000256" key="1">
    <source>
        <dbReference type="SAM" id="Phobius"/>
    </source>
</evidence>
<dbReference type="EMBL" id="JACHFD010000063">
    <property type="protein sequence ID" value="MBB5353996.1"/>
    <property type="molecule type" value="Genomic_DNA"/>
</dbReference>
<comment type="caution">
    <text evidence="2">The sequence shown here is derived from an EMBL/GenBank/DDBJ whole genome shotgun (WGS) entry which is preliminary data.</text>
</comment>
<keyword evidence="1" id="KW-1133">Transmembrane helix</keyword>
<name>A0A840VA84_9BACT</name>
<organism evidence="2 3">
    <name type="scientific">Haloferula luteola</name>
    <dbReference type="NCBI Taxonomy" id="595692"/>
    <lineage>
        <taxon>Bacteria</taxon>
        <taxon>Pseudomonadati</taxon>
        <taxon>Verrucomicrobiota</taxon>
        <taxon>Verrucomicrobiia</taxon>
        <taxon>Verrucomicrobiales</taxon>
        <taxon>Verrucomicrobiaceae</taxon>
        <taxon>Haloferula</taxon>
    </lineage>
</organism>